<keyword evidence="2" id="KW-1185">Reference proteome</keyword>
<evidence type="ECO:0000313" key="1">
    <source>
        <dbReference type="EMBL" id="WVZ97771.1"/>
    </source>
</evidence>
<sequence>MESARCVTFCEEEGGFPMFLRETLQWFNLVGHPKYHGRMFLDGEEHKWLERIYLELTHAPKRWWSTAVAYEFRDACHMAAYEMLRVLSSTYRTLSRTSPMKFFPPVKKTTPRWLQ</sequence>
<gene>
    <name evidence="1" type="ORF">U9M48_043284</name>
</gene>
<name>A0AAQ3UT71_PASNO</name>
<accession>A0AAQ3UT71</accession>
<proteinExistence type="predicted"/>
<reference evidence="1 2" key="1">
    <citation type="submission" date="2024-02" db="EMBL/GenBank/DDBJ databases">
        <title>High-quality chromosome-scale genome assembly of Pensacola bahiagrass (Paspalum notatum Flugge var. saurae).</title>
        <authorList>
            <person name="Vega J.M."/>
            <person name="Podio M."/>
            <person name="Orjuela J."/>
            <person name="Siena L.A."/>
            <person name="Pessino S.C."/>
            <person name="Combes M.C."/>
            <person name="Mariac C."/>
            <person name="Albertini E."/>
            <person name="Pupilli F."/>
            <person name="Ortiz J.P.A."/>
            <person name="Leblanc O."/>
        </authorList>
    </citation>
    <scope>NUCLEOTIDE SEQUENCE [LARGE SCALE GENOMIC DNA]</scope>
    <source>
        <strain evidence="1">R1</strain>
        <tissue evidence="1">Leaf</tissue>
    </source>
</reference>
<dbReference type="Proteomes" id="UP001341281">
    <property type="component" value="Chromosome 10"/>
</dbReference>
<dbReference type="EMBL" id="CP144754">
    <property type="protein sequence ID" value="WVZ97771.1"/>
    <property type="molecule type" value="Genomic_DNA"/>
</dbReference>
<evidence type="ECO:0000313" key="2">
    <source>
        <dbReference type="Proteomes" id="UP001341281"/>
    </source>
</evidence>
<dbReference type="AlphaFoldDB" id="A0AAQ3UT71"/>
<organism evidence="1 2">
    <name type="scientific">Paspalum notatum var. saurae</name>
    <dbReference type="NCBI Taxonomy" id="547442"/>
    <lineage>
        <taxon>Eukaryota</taxon>
        <taxon>Viridiplantae</taxon>
        <taxon>Streptophyta</taxon>
        <taxon>Embryophyta</taxon>
        <taxon>Tracheophyta</taxon>
        <taxon>Spermatophyta</taxon>
        <taxon>Magnoliopsida</taxon>
        <taxon>Liliopsida</taxon>
        <taxon>Poales</taxon>
        <taxon>Poaceae</taxon>
        <taxon>PACMAD clade</taxon>
        <taxon>Panicoideae</taxon>
        <taxon>Andropogonodae</taxon>
        <taxon>Paspaleae</taxon>
        <taxon>Paspalinae</taxon>
        <taxon>Paspalum</taxon>
    </lineage>
</organism>
<protein>
    <submittedName>
        <fullName evidence="1">Uncharacterized protein</fullName>
    </submittedName>
</protein>